<keyword evidence="2" id="KW-1003">Cell membrane</keyword>
<evidence type="ECO:0000256" key="8">
    <source>
        <dbReference type="SAM" id="MobiDB-lite"/>
    </source>
</evidence>
<feature type="region of interest" description="Disordered" evidence="8">
    <location>
        <begin position="476"/>
        <end position="497"/>
    </location>
</feature>
<keyword evidence="6 9" id="KW-0472">Membrane</keyword>
<evidence type="ECO:0000313" key="11">
    <source>
        <dbReference type="Proteomes" id="UP000286931"/>
    </source>
</evidence>
<feature type="transmembrane region" description="Helical" evidence="9">
    <location>
        <begin position="375"/>
        <end position="403"/>
    </location>
</feature>
<reference evidence="10 11" key="1">
    <citation type="submission" date="2018-12" db="EMBL/GenBank/DDBJ databases">
        <title>Draft genome sequence of Embleya hyalina NBRC 13850T.</title>
        <authorList>
            <person name="Komaki H."/>
            <person name="Hosoyama A."/>
            <person name="Kimura A."/>
            <person name="Ichikawa N."/>
            <person name="Tamura T."/>
        </authorList>
    </citation>
    <scope>NUCLEOTIDE SEQUENCE [LARGE SCALE GENOMIC DNA]</scope>
    <source>
        <strain evidence="10 11">NBRC 13850</strain>
    </source>
</reference>
<dbReference type="GO" id="GO:0016758">
    <property type="term" value="F:hexosyltransferase activity"/>
    <property type="evidence" value="ECO:0007669"/>
    <property type="project" value="InterPro"/>
</dbReference>
<feature type="transmembrane region" description="Helical" evidence="9">
    <location>
        <begin position="337"/>
        <end position="363"/>
    </location>
</feature>
<evidence type="ECO:0000256" key="3">
    <source>
        <dbReference type="ARBA" id="ARBA00022679"/>
    </source>
</evidence>
<gene>
    <name evidence="10" type="ORF">EHYA_10329</name>
</gene>
<feature type="transmembrane region" description="Helical" evidence="9">
    <location>
        <begin position="193"/>
        <end position="212"/>
    </location>
</feature>
<feature type="transmembrane region" description="Helical" evidence="9">
    <location>
        <begin position="293"/>
        <end position="317"/>
    </location>
</feature>
<evidence type="ECO:0000256" key="7">
    <source>
        <dbReference type="ARBA" id="ARBA00024033"/>
    </source>
</evidence>
<feature type="transmembrane region" description="Helical" evidence="9">
    <location>
        <begin position="21"/>
        <end position="45"/>
    </location>
</feature>
<evidence type="ECO:0000256" key="4">
    <source>
        <dbReference type="ARBA" id="ARBA00022692"/>
    </source>
</evidence>
<dbReference type="OrthoDB" id="3362857at2"/>
<dbReference type="Pfam" id="PF09594">
    <property type="entry name" value="GT87"/>
    <property type="match status" value="1"/>
</dbReference>
<evidence type="ECO:0000256" key="9">
    <source>
        <dbReference type="SAM" id="Phobius"/>
    </source>
</evidence>
<evidence type="ECO:0008006" key="12">
    <source>
        <dbReference type="Google" id="ProtNLM"/>
    </source>
</evidence>
<sequence>MPPSPPPTNAPTPTPATPGPATTIAAAGTGLALAATLACAVYGPWTHPGSVGVFVVYGVAWTLFALGAHLVRRLPVRRAVPAILLGAVALPFLATGAEPRTSDDAYRYAFDGRVQAAGHSPYTHTPADPEVARFRDDWLFPKGECAGWFRHPLPDGGCTRINRPEVHTIYPPVAEAYYLLVHLATPPGGHEPVQAAAASLAVAVTAALLLVLRRFGRDPRNAVWWAWCPMVALEAGNNAHVDVLGVLLMVLGLAAVAARRPILGGVLLGGAVATKMFPAAALPAGLRRAPVRLLGAAGLTVVLVYLPHVLAAGHAVLGYLPGYLAEERYDDGARFGLLGLVLPVAAAPYAAVVVLLALTAAVIARADPDRPWHGALTLTGGMLFVFTPAYPWYALLVVALVALDGRRWEWLALGPAGYALYLTWGLDLSPDQVRATHRIGYGVALLVVLAAALVRRARPADGTTGSPAAFHAWKPPIRSVAPDSPRSTREAAARLDA</sequence>
<evidence type="ECO:0000256" key="1">
    <source>
        <dbReference type="ARBA" id="ARBA00004651"/>
    </source>
</evidence>
<proteinExistence type="inferred from homology"/>
<evidence type="ECO:0000313" key="10">
    <source>
        <dbReference type="EMBL" id="GCE02552.1"/>
    </source>
</evidence>
<dbReference type="EMBL" id="BIFH01000068">
    <property type="protein sequence ID" value="GCE02552.1"/>
    <property type="molecule type" value="Genomic_DNA"/>
</dbReference>
<dbReference type="GO" id="GO:0005886">
    <property type="term" value="C:plasma membrane"/>
    <property type="evidence" value="ECO:0007669"/>
    <property type="project" value="UniProtKB-SubCell"/>
</dbReference>
<evidence type="ECO:0000256" key="5">
    <source>
        <dbReference type="ARBA" id="ARBA00022989"/>
    </source>
</evidence>
<keyword evidence="3" id="KW-0808">Transferase</keyword>
<feature type="transmembrane region" description="Helical" evidence="9">
    <location>
        <begin position="435"/>
        <end position="454"/>
    </location>
</feature>
<dbReference type="Proteomes" id="UP000286931">
    <property type="component" value="Unassembled WGS sequence"/>
</dbReference>
<organism evidence="10 11">
    <name type="scientific">Embleya hyalina</name>
    <dbReference type="NCBI Taxonomy" id="516124"/>
    <lineage>
        <taxon>Bacteria</taxon>
        <taxon>Bacillati</taxon>
        <taxon>Actinomycetota</taxon>
        <taxon>Actinomycetes</taxon>
        <taxon>Kitasatosporales</taxon>
        <taxon>Streptomycetaceae</taxon>
        <taxon>Embleya</taxon>
    </lineage>
</organism>
<dbReference type="InterPro" id="IPR018584">
    <property type="entry name" value="GT87"/>
</dbReference>
<feature type="compositionally biased region" description="Basic and acidic residues" evidence="8">
    <location>
        <begin position="486"/>
        <end position="497"/>
    </location>
</feature>
<accession>A0A401Z6Q2</accession>
<evidence type="ECO:0000256" key="2">
    <source>
        <dbReference type="ARBA" id="ARBA00022475"/>
    </source>
</evidence>
<keyword evidence="4 9" id="KW-0812">Transmembrane</keyword>
<keyword evidence="5 9" id="KW-1133">Transmembrane helix</keyword>
<keyword evidence="11" id="KW-1185">Reference proteome</keyword>
<comment type="caution">
    <text evidence="10">The sequence shown here is derived from an EMBL/GenBank/DDBJ whole genome shotgun (WGS) entry which is preliminary data.</text>
</comment>
<feature type="transmembrane region" description="Helical" evidence="9">
    <location>
        <begin position="264"/>
        <end position="286"/>
    </location>
</feature>
<evidence type="ECO:0000256" key="6">
    <source>
        <dbReference type="ARBA" id="ARBA00023136"/>
    </source>
</evidence>
<name>A0A401Z6Q2_9ACTN</name>
<protein>
    <recommendedName>
        <fullName evidence="12">DUF2029 domain-containing protein</fullName>
    </recommendedName>
</protein>
<comment type="subcellular location">
    <subcellularLocation>
        <location evidence="1">Cell membrane</location>
        <topology evidence="1">Multi-pass membrane protein</topology>
    </subcellularLocation>
</comment>
<comment type="similarity">
    <text evidence="7">Belongs to the glycosyltransferase 87 family.</text>
</comment>
<feature type="transmembrane region" description="Helical" evidence="9">
    <location>
        <begin position="51"/>
        <end position="71"/>
    </location>
</feature>
<dbReference type="AlphaFoldDB" id="A0A401Z6Q2"/>